<dbReference type="PANTHER" id="PTHR11361:SF34">
    <property type="entry name" value="DNA MISMATCH REPAIR PROTEIN MSH1, MITOCHONDRIAL"/>
    <property type="match status" value="1"/>
</dbReference>
<dbReference type="InterPro" id="IPR017261">
    <property type="entry name" value="DNA_mismatch_repair_MutS/MSH"/>
</dbReference>
<dbReference type="FunFam" id="3.40.50.300:FF:001238">
    <property type="entry name" value="DNA mismatch repair protein"/>
    <property type="match status" value="1"/>
</dbReference>
<dbReference type="Pfam" id="PF05188">
    <property type="entry name" value="MutS_II"/>
    <property type="match status" value="1"/>
</dbReference>
<dbReference type="GO" id="GO:0006298">
    <property type="term" value="P:mismatch repair"/>
    <property type="evidence" value="ECO:0007669"/>
    <property type="project" value="InterPro"/>
</dbReference>
<dbReference type="InterPro" id="IPR036678">
    <property type="entry name" value="MutS_con_dom_sf"/>
</dbReference>
<dbReference type="InterPro" id="IPR016151">
    <property type="entry name" value="DNA_mismatch_repair_MutS_N"/>
</dbReference>
<dbReference type="Gene3D" id="3.30.420.110">
    <property type="entry name" value="MutS, connector domain"/>
    <property type="match status" value="1"/>
</dbReference>
<dbReference type="InterPro" id="IPR007695">
    <property type="entry name" value="DNA_mismatch_repair_MutS-lik_N"/>
</dbReference>
<dbReference type="SMART" id="SM00533">
    <property type="entry name" value="MUTSd"/>
    <property type="match status" value="1"/>
</dbReference>
<accession>A0A9P4S5N7</accession>
<evidence type="ECO:0000313" key="8">
    <source>
        <dbReference type="EMBL" id="KAF2836596.1"/>
    </source>
</evidence>
<dbReference type="Gene3D" id="3.40.50.300">
    <property type="entry name" value="P-loop containing nucleotide triphosphate hydrolases"/>
    <property type="match status" value="1"/>
</dbReference>
<dbReference type="PROSITE" id="PS00486">
    <property type="entry name" value="DNA_MISMATCH_REPAIR_2"/>
    <property type="match status" value="1"/>
</dbReference>
<dbReference type="InterPro" id="IPR007860">
    <property type="entry name" value="DNA_mmatch_repair_MutS_con_dom"/>
</dbReference>
<dbReference type="Pfam" id="PF05192">
    <property type="entry name" value="MutS_III"/>
    <property type="match status" value="1"/>
</dbReference>
<dbReference type="GO" id="GO:0140664">
    <property type="term" value="F:ATP-dependent DNA damage sensor activity"/>
    <property type="evidence" value="ECO:0007669"/>
    <property type="project" value="InterPro"/>
</dbReference>
<dbReference type="GO" id="GO:0043504">
    <property type="term" value="P:mitochondrial DNA repair"/>
    <property type="evidence" value="ECO:0007669"/>
    <property type="project" value="TreeGrafter"/>
</dbReference>
<keyword evidence="9" id="KW-1185">Reference proteome</keyword>
<protein>
    <recommendedName>
        <fullName evidence="7">DNA mismatch repair proteins mutS family domain-containing protein</fullName>
    </recommendedName>
</protein>
<evidence type="ECO:0000256" key="5">
    <source>
        <dbReference type="ARBA" id="ARBA00023125"/>
    </source>
</evidence>
<dbReference type="PIRSF" id="PIRSF037677">
    <property type="entry name" value="DNA_mis_repair_Msh6"/>
    <property type="match status" value="1"/>
</dbReference>
<keyword evidence="4" id="KW-0067">ATP-binding</keyword>
<evidence type="ECO:0000256" key="1">
    <source>
        <dbReference type="ARBA" id="ARBA00006271"/>
    </source>
</evidence>
<reference evidence="8" key="1">
    <citation type="journal article" date="2020" name="Stud. Mycol.">
        <title>101 Dothideomycetes genomes: a test case for predicting lifestyles and emergence of pathogens.</title>
        <authorList>
            <person name="Haridas S."/>
            <person name="Albert R."/>
            <person name="Binder M."/>
            <person name="Bloem J."/>
            <person name="Labutti K."/>
            <person name="Salamov A."/>
            <person name="Andreopoulos B."/>
            <person name="Baker S."/>
            <person name="Barry K."/>
            <person name="Bills G."/>
            <person name="Bluhm B."/>
            <person name="Cannon C."/>
            <person name="Castanera R."/>
            <person name="Culley D."/>
            <person name="Daum C."/>
            <person name="Ezra D."/>
            <person name="Gonzalez J."/>
            <person name="Henrissat B."/>
            <person name="Kuo A."/>
            <person name="Liang C."/>
            <person name="Lipzen A."/>
            <person name="Lutzoni F."/>
            <person name="Magnuson J."/>
            <person name="Mondo S."/>
            <person name="Nolan M."/>
            <person name="Ohm R."/>
            <person name="Pangilinan J."/>
            <person name="Park H.-J."/>
            <person name="Ramirez L."/>
            <person name="Alfaro M."/>
            <person name="Sun H."/>
            <person name="Tritt A."/>
            <person name="Yoshinaga Y."/>
            <person name="Zwiers L.-H."/>
            <person name="Turgeon B."/>
            <person name="Goodwin S."/>
            <person name="Spatafora J."/>
            <person name="Crous P."/>
            <person name="Grigoriev I."/>
        </authorList>
    </citation>
    <scope>NUCLEOTIDE SEQUENCE</scope>
    <source>
        <strain evidence="8">CBS 101060</strain>
    </source>
</reference>
<keyword evidence="6" id="KW-0234">DNA repair</keyword>
<evidence type="ECO:0000256" key="3">
    <source>
        <dbReference type="ARBA" id="ARBA00022763"/>
    </source>
</evidence>
<comment type="caution">
    <text evidence="8">The sequence shown here is derived from an EMBL/GenBank/DDBJ whole genome shotgun (WGS) entry which is preliminary data.</text>
</comment>
<keyword evidence="2" id="KW-0547">Nucleotide-binding</keyword>
<dbReference type="Proteomes" id="UP000799429">
    <property type="component" value="Unassembled WGS sequence"/>
</dbReference>
<dbReference type="GO" id="GO:0005739">
    <property type="term" value="C:mitochondrion"/>
    <property type="evidence" value="ECO:0007669"/>
    <property type="project" value="TreeGrafter"/>
</dbReference>
<name>A0A9P4S5N7_9PEZI</name>
<dbReference type="InterPro" id="IPR007696">
    <property type="entry name" value="DNA_mismatch_repair_MutS_core"/>
</dbReference>
<evidence type="ECO:0000256" key="6">
    <source>
        <dbReference type="ARBA" id="ARBA00023204"/>
    </source>
</evidence>
<comment type="similarity">
    <text evidence="1">Belongs to the DNA mismatch repair MutS family.</text>
</comment>
<dbReference type="Pfam" id="PF01624">
    <property type="entry name" value="MutS_I"/>
    <property type="match status" value="1"/>
</dbReference>
<dbReference type="SUPFAM" id="SSF52540">
    <property type="entry name" value="P-loop containing nucleoside triphosphate hydrolases"/>
    <property type="match status" value="1"/>
</dbReference>
<dbReference type="AlphaFoldDB" id="A0A9P4S5N7"/>
<dbReference type="InterPro" id="IPR045076">
    <property type="entry name" value="MutS"/>
</dbReference>
<dbReference type="OrthoDB" id="2534523at2759"/>
<dbReference type="GO" id="GO:0005634">
    <property type="term" value="C:nucleus"/>
    <property type="evidence" value="ECO:0007669"/>
    <property type="project" value="TreeGrafter"/>
</dbReference>
<evidence type="ECO:0000259" key="7">
    <source>
        <dbReference type="PROSITE" id="PS00486"/>
    </source>
</evidence>
<dbReference type="GO" id="GO:0005524">
    <property type="term" value="F:ATP binding"/>
    <property type="evidence" value="ECO:0007669"/>
    <property type="project" value="UniProtKB-KW"/>
</dbReference>
<dbReference type="SUPFAM" id="SSF48334">
    <property type="entry name" value="DNA repair protein MutS, domain III"/>
    <property type="match status" value="1"/>
</dbReference>
<proteinExistence type="inferred from homology"/>
<keyword evidence="5" id="KW-0238">DNA-binding</keyword>
<evidence type="ECO:0000313" key="9">
    <source>
        <dbReference type="Proteomes" id="UP000799429"/>
    </source>
</evidence>
<dbReference type="Pfam" id="PF00488">
    <property type="entry name" value="MutS_V"/>
    <property type="match status" value="1"/>
</dbReference>
<evidence type="ECO:0000256" key="4">
    <source>
        <dbReference type="ARBA" id="ARBA00022840"/>
    </source>
</evidence>
<dbReference type="SUPFAM" id="SSF55271">
    <property type="entry name" value="DNA repair protein MutS, domain I"/>
    <property type="match status" value="1"/>
</dbReference>
<keyword evidence="3" id="KW-0227">DNA damage</keyword>
<dbReference type="SUPFAM" id="SSF53150">
    <property type="entry name" value="DNA repair protein MutS, domain II"/>
    <property type="match status" value="1"/>
</dbReference>
<dbReference type="Gene3D" id="3.40.1170.10">
    <property type="entry name" value="DNA repair protein MutS, domain I"/>
    <property type="match status" value="1"/>
</dbReference>
<dbReference type="EMBL" id="MU006103">
    <property type="protein sequence ID" value="KAF2836596.1"/>
    <property type="molecule type" value="Genomic_DNA"/>
</dbReference>
<dbReference type="PANTHER" id="PTHR11361">
    <property type="entry name" value="DNA MISMATCH REPAIR PROTEIN MUTS FAMILY MEMBER"/>
    <property type="match status" value="1"/>
</dbReference>
<dbReference type="GO" id="GO:0030983">
    <property type="term" value="F:mismatched DNA binding"/>
    <property type="evidence" value="ECO:0007669"/>
    <property type="project" value="InterPro"/>
</dbReference>
<organism evidence="8 9">
    <name type="scientific">Patellaria atrata CBS 101060</name>
    <dbReference type="NCBI Taxonomy" id="1346257"/>
    <lineage>
        <taxon>Eukaryota</taxon>
        <taxon>Fungi</taxon>
        <taxon>Dikarya</taxon>
        <taxon>Ascomycota</taxon>
        <taxon>Pezizomycotina</taxon>
        <taxon>Dothideomycetes</taxon>
        <taxon>Dothideomycetes incertae sedis</taxon>
        <taxon>Patellariales</taxon>
        <taxon>Patellariaceae</taxon>
        <taxon>Patellaria</taxon>
    </lineage>
</organism>
<evidence type="ECO:0000256" key="2">
    <source>
        <dbReference type="ARBA" id="ARBA00022741"/>
    </source>
</evidence>
<dbReference type="InterPro" id="IPR000432">
    <property type="entry name" value="DNA_mismatch_repair_MutS_C"/>
</dbReference>
<dbReference type="SMART" id="SM00534">
    <property type="entry name" value="MUTSac"/>
    <property type="match status" value="1"/>
</dbReference>
<sequence length="1008" mass="113347">MRRGQYAGQSLRVWLLFLFPENSSSKFIHPVLLSRSANTRSKRTPFQRHPITTAHTHRAKKKTTIEFSELPQGIVKSTLPIPVEEDDGPVYSPVVQQARNNMRKFNHCVLLTRVGNFYELYFEHAEEFAPLLNLKQATRYPSLKSGAPPYPIAGFPYYQLDRYLKVLVQDLRKHVAISEEIPNDASDEAKSGLQNDRKVTRVVTPGTLIDEKFMDPWENNYLLAIHLENRNRTQRSLEEIEVKKKDAQLSDITSSIGLAWLDLSSGEFFTQSTNMESLATAVARIGPREIVVDCTTEDNDGHPFAAIMKEDRHTITYYKADYNLTSLNDSISSISKTVTGFKQANFTENELTAAGFLLDYVRSRLQGVEAKVQAPMPHADSEYMSIDKSSLRALEIKATLRDGVLEGSLLHAVRKTVTKSGTRLLTQRLVSPSMSLSTINERLNLVTEMLGDHIMRQDIVALLRRTHDTARLVQKFSFGRGDADDLLGISRTIQITEQIVNALREHVSNKEVHDDKSPIGKMIEKFILKEPLALSTRILEAIDEEGLSLTHSIEEEEVAERVDLAASILADEAAGAKIEDLPKRQRSRSNITTTRGLISDRDDIWIMRKEASPTLRRLHNELDQLYKEKDNLGKTLNEQLGTSNLTLRWAPGLGHYVYITGRDVRASFSEFPTARTVRSSKSTKSLHLPSWTRLGERLDESKSRIRGEETRVFSSLRKLVLHSLLKLRCNAALLDELDVAASFAGLAESNNLVRPDLNRGTSHHIVAGRHPVVERALQTSGRSFTPNDCAVGCPGDQILLITGPNMAGKSTFLRQNALISILAQTGSYVPAAYASLGLVDAIFTRVGSADDLYADRSTFMLEMLETARILRAATKRSFVVMDEVGRGTTPEDGVAVAFAALHHLKFVNKSRTLFATHFYRLADMTEGWKGVGRWCSDVTENDELHEERGKRSWVYVHRLKEGVNRNSHALKVARMAGMPVEAMRIAEKALKEMKRERRERHIGVYEGE</sequence>
<dbReference type="Gene3D" id="1.10.1420.10">
    <property type="match status" value="3"/>
</dbReference>
<feature type="domain" description="DNA mismatch repair proteins mutS family" evidence="7">
    <location>
        <begin position="877"/>
        <end position="893"/>
    </location>
</feature>
<dbReference type="InterPro" id="IPR036187">
    <property type="entry name" value="DNA_mismatch_repair_MutS_sf"/>
</dbReference>
<dbReference type="InterPro" id="IPR027417">
    <property type="entry name" value="P-loop_NTPase"/>
</dbReference>
<gene>
    <name evidence="8" type="ORF">M501DRAFT_996808</name>
</gene>